<protein>
    <recommendedName>
        <fullName evidence="3">Tandem-95 repeat protein</fullName>
    </recommendedName>
</protein>
<evidence type="ECO:0008006" key="3">
    <source>
        <dbReference type="Google" id="ProtNLM"/>
    </source>
</evidence>
<sequence length="250" mass="26946">MQRGIGAGAIFDQTREVGAPTKPPKKMVPPTKPSPLVRDAAITTRLGENNLPTDRNPTVAEGQEKLVAWVWLQDVSGPTEFKWVFYNPLGYEAFTWSGKVDPAQYHVPSLSKFTHQLNFRWPGAPVGILGTYWAELYVNGVYSAVGQFTVPAPGPKAPVAQNDFFRTTTGTAHNVFPAPGVLGNDFNLNVDPLTARLVQGPAHGSVTLNSDGSFEYTPEPGFVGTDEFTYAAQDGHGGESTATCRIDVAP</sequence>
<reference evidence="2" key="1">
    <citation type="journal article" date="2020" name="mSystems">
        <title>Genome- and Community-Level Interaction Insights into Carbon Utilization and Element Cycling Functions of Hydrothermarchaeota in Hydrothermal Sediment.</title>
        <authorList>
            <person name="Zhou Z."/>
            <person name="Liu Y."/>
            <person name="Xu W."/>
            <person name="Pan J."/>
            <person name="Luo Z.H."/>
            <person name="Li M."/>
        </authorList>
    </citation>
    <scope>NUCLEOTIDE SEQUENCE [LARGE SCALE GENOMIC DNA]</scope>
    <source>
        <strain evidence="2">SpSt-1038</strain>
    </source>
</reference>
<comment type="caution">
    <text evidence="2">The sequence shown here is derived from an EMBL/GenBank/DDBJ whole genome shotgun (WGS) entry which is preliminary data.</text>
</comment>
<evidence type="ECO:0000256" key="1">
    <source>
        <dbReference type="SAM" id="MobiDB-lite"/>
    </source>
</evidence>
<feature type="region of interest" description="Disordered" evidence="1">
    <location>
        <begin position="1"/>
        <end position="34"/>
    </location>
</feature>
<evidence type="ECO:0000313" key="2">
    <source>
        <dbReference type="EMBL" id="HHI49230.1"/>
    </source>
</evidence>
<dbReference type="Gene3D" id="2.60.40.3440">
    <property type="match status" value="1"/>
</dbReference>
<gene>
    <name evidence="2" type="ORF">ENL91_03565</name>
</gene>
<proteinExistence type="predicted"/>
<organism evidence="2">
    <name type="scientific">Candidatus Methanosuratincola petrocarbonis</name>
    <name type="common">ex Vanwonterghem et al. 2016</name>
    <dbReference type="NCBI Taxonomy" id="1867261"/>
    <lineage>
        <taxon>Archaea</taxon>
        <taxon>Thermoproteota</taxon>
        <taxon>Methanosuratincolia</taxon>
        <taxon>Candidatus Methanomethylicales</taxon>
        <taxon>Candidatus Methanomethylicaceae</taxon>
        <taxon>Candidatus Methanosuratincola (ex Vanwonterghem et al. 2016)</taxon>
    </lineage>
</organism>
<accession>A0A7J3V158</accession>
<dbReference type="Pfam" id="PF17963">
    <property type="entry name" value="Big_9"/>
    <property type="match status" value="1"/>
</dbReference>
<dbReference type="EMBL" id="DRVT01000045">
    <property type="protein sequence ID" value="HHI49230.1"/>
    <property type="molecule type" value="Genomic_DNA"/>
</dbReference>
<dbReference type="AlphaFoldDB" id="A0A7J3V158"/>
<name>A0A7J3V158_9CREN</name>